<dbReference type="InterPro" id="IPR015358">
    <property type="entry name" value="Tscrpt_reg_MerR_DNA-bd"/>
</dbReference>
<dbReference type="PANTHER" id="PTHR30204">
    <property type="entry name" value="REDOX-CYCLING DRUG-SENSING TRANSCRIPTIONAL ACTIVATOR SOXR"/>
    <property type="match status" value="1"/>
</dbReference>
<evidence type="ECO:0000256" key="1">
    <source>
        <dbReference type="ARBA" id="ARBA00023015"/>
    </source>
</evidence>
<reference evidence="5" key="1">
    <citation type="submission" date="2020-10" db="EMBL/GenBank/DDBJ databases">
        <authorList>
            <person name="Castelo-Branco R."/>
            <person name="Eusebio N."/>
            <person name="Adriana R."/>
            <person name="Vieira A."/>
            <person name="Brugerolle De Fraissinette N."/>
            <person name="Rezende De Castro R."/>
            <person name="Schneider M.P."/>
            <person name="Vasconcelos V."/>
            <person name="Leao P.N."/>
        </authorList>
    </citation>
    <scope>NUCLEOTIDE SEQUENCE</scope>
    <source>
        <strain evidence="5">LEGE 07310</strain>
    </source>
</reference>
<dbReference type="Gene3D" id="1.10.1660.10">
    <property type="match status" value="1"/>
</dbReference>
<proteinExistence type="predicted"/>
<gene>
    <name evidence="5" type="ORF">IQ241_05715</name>
</gene>
<evidence type="ECO:0000256" key="2">
    <source>
        <dbReference type="ARBA" id="ARBA00023125"/>
    </source>
</evidence>
<name>A0A8J7A9Z2_9CYAN</name>
<dbReference type="Pfam" id="PF00376">
    <property type="entry name" value="MerR"/>
    <property type="match status" value="1"/>
</dbReference>
<dbReference type="GO" id="GO:0003700">
    <property type="term" value="F:DNA-binding transcription factor activity"/>
    <property type="evidence" value="ECO:0007669"/>
    <property type="project" value="InterPro"/>
</dbReference>
<dbReference type="InterPro" id="IPR000551">
    <property type="entry name" value="MerR-type_HTH_dom"/>
</dbReference>
<keyword evidence="1" id="KW-0805">Transcription regulation</keyword>
<dbReference type="CDD" id="cd04770">
    <property type="entry name" value="HTH_HMRTR"/>
    <property type="match status" value="1"/>
</dbReference>
<keyword evidence="2" id="KW-0238">DNA-binding</keyword>
<keyword evidence="6" id="KW-1185">Reference proteome</keyword>
<dbReference type="EMBL" id="JADEXG010000009">
    <property type="protein sequence ID" value="MBE9076796.1"/>
    <property type="molecule type" value="Genomic_DNA"/>
</dbReference>
<dbReference type="PRINTS" id="PR00040">
    <property type="entry name" value="HTHMERR"/>
</dbReference>
<dbReference type="Pfam" id="PF09278">
    <property type="entry name" value="MerR-DNA-bind"/>
    <property type="match status" value="1"/>
</dbReference>
<evidence type="ECO:0000256" key="3">
    <source>
        <dbReference type="ARBA" id="ARBA00023163"/>
    </source>
</evidence>
<dbReference type="PROSITE" id="PS50937">
    <property type="entry name" value="HTH_MERR_2"/>
    <property type="match status" value="1"/>
</dbReference>
<dbReference type="SUPFAM" id="SSF46955">
    <property type="entry name" value="Putative DNA-binding domain"/>
    <property type="match status" value="1"/>
</dbReference>
<evidence type="ECO:0000313" key="6">
    <source>
        <dbReference type="Proteomes" id="UP000636505"/>
    </source>
</evidence>
<dbReference type="InterPro" id="IPR047057">
    <property type="entry name" value="MerR_fam"/>
</dbReference>
<keyword evidence="3" id="KW-0804">Transcription</keyword>
<dbReference type="SMART" id="SM00422">
    <property type="entry name" value="HTH_MERR"/>
    <property type="match status" value="1"/>
</dbReference>
<evidence type="ECO:0000313" key="5">
    <source>
        <dbReference type="EMBL" id="MBE9076796.1"/>
    </source>
</evidence>
<dbReference type="InterPro" id="IPR009061">
    <property type="entry name" value="DNA-bd_dom_put_sf"/>
</dbReference>
<dbReference type="PANTHER" id="PTHR30204:SF94">
    <property type="entry name" value="HEAVY METAL-DEPENDENT TRANSCRIPTIONAL REGULATOR HI_0293-RELATED"/>
    <property type="match status" value="1"/>
</dbReference>
<feature type="domain" description="HTH merR-type" evidence="4">
    <location>
        <begin position="8"/>
        <end position="77"/>
    </location>
</feature>
<evidence type="ECO:0000259" key="4">
    <source>
        <dbReference type="PROSITE" id="PS50937"/>
    </source>
</evidence>
<sequence length="132" mass="14590">MSVSTQTLLQIGEVKAQSGVPVKTIRYYEALGLIQSKKRTSGGFRLFAPDTLIRLAFIKRSQTLGLTLQEISEILAIHDQGELPCPEVRQTFQTKIAQIDRQIEQLTGLKTQLQSLITAEPSANAPICPIIE</sequence>
<dbReference type="AlphaFoldDB" id="A0A8J7A9Z2"/>
<dbReference type="Proteomes" id="UP000636505">
    <property type="component" value="Unassembled WGS sequence"/>
</dbReference>
<organism evidence="5 6">
    <name type="scientific">Vasconcelosia minhoensis LEGE 07310</name>
    <dbReference type="NCBI Taxonomy" id="915328"/>
    <lineage>
        <taxon>Bacteria</taxon>
        <taxon>Bacillati</taxon>
        <taxon>Cyanobacteriota</taxon>
        <taxon>Cyanophyceae</taxon>
        <taxon>Nodosilineales</taxon>
        <taxon>Cymatolegaceae</taxon>
        <taxon>Vasconcelosia</taxon>
        <taxon>Vasconcelosia minhoensis</taxon>
    </lineage>
</organism>
<accession>A0A8J7A9Z2</accession>
<dbReference type="RefSeq" id="WP_193905457.1">
    <property type="nucleotide sequence ID" value="NZ_JADEXG010000009.1"/>
</dbReference>
<dbReference type="GO" id="GO:0003677">
    <property type="term" value="F:DNA binding"/>
    <property type="evidence" value="ECO:0007669"/>
    <property type="project" value="UniProtKB-KW"/>
</dbReference>
<comment type="caution">
    <text evidence="5">The sequence shown here is derived from an EMBL/GenBank/DDBJ whole genome shotgun (WGS) entry which is preliminary data.</text>
</comment>
<protein>
    <submittedName>
        <fullName evidence="5">Heavy metal-responsive transcriptional regulator</fullName>
    </submittedName>
</protein>